<dbReference type="AlphaFoldDB" id="A0A934QKN3"/>
<feature type="active site" description="Proton donor/acceptor" evidence="3">
    <location>
        <position position="141"/>
    </location>
</feature>
<dbReference type="PANTHER" id="PTHR12128:SF67">
    <property type="entry name" value="BLR3884 PROTEIN"/>
    <property type="match status" value="1"/>
</dbReference>
<proteinExistence type="inferred from homology"/>
<dbReference type="CDD" id="cd00408">
    <property type="entry name" value="DHDPS-like"/>
    <property type="match status" value="1"/>
</dbReference>
<accession>A0A934QKN3</accession>
<comment type="similarity">
    <text evidence="2">Belongs to the DapA family.</text>
</comment>
<name>A0A934QKN3_9PROT</name>
<dbReference type="Proteomes" id="UP000778970">
    <property type="component" value="Unassembled WGS sequence"/>
</dbReference>
<feature type="active site" description="Schiff-base intermediate with substrate" evidence="3">
    <location>
        <position position="171"/>
    </location>
</feature>
<dbReference type="Pfam" id="PF00701">
    <property type="entry name" value="DHDPS"/>
    <property type="match status" value="1"/>
</dbReference>
<dbReference type="InterPro" id="IPR013785">
    <property type="entry name" value="Aldolase_TIM"/>
</dbReference>
<reference evidence="5" key="1">
    <citation type="submission" date="2017-08" db="EMBL/GenBank/DDBJ databases">
        <authorList>
            <person name="Imhoff J.F."/>
            <person name="Rahn T."/>
            <person name="Kuenzel S."/>
            <person name="Neulinger S.C."/>
        </authorList>
    </citation>
    <scope>NUCLEOTIDE SEQUENCE</scope>
    <source>
        <strain evidence="5">DSM 9154</strain>
    </source>
</reference>
<dbReference type="RefSeq" id="WP_027289603.1">
    <property type="nucleotide sequence ID" value="NZ_NRRE01000028.1"/>
</dbReference>
<protein>
    <submittedName>
        <fullName evidence="5">Dihydrodipicolinate synthase family protein</fullName>
    </submittedName>
</protein>
<dbReference type="PANTHER" id="PTHR12128">
    <property type="entry name" value="DIHYDRODIPICOLINATE SYNTHASE"/>
    <property type="match status" value="1"/>
</dbReference>
<dbReference type="InterPro" id="IPR002220">
    <property type="entry name" value="DapA-like"/>
</dbReference>
<evidence type="ECO:0000256" key="2">
    <source>
        <dbReference type="PIRNR" id="PIRNR001365"/>
    </source>
</evidence>
<dbReference type="PRINTS" id="PR00146">
    <property type="entry name" value="DHPICSNTHASE"/>
</dbReference>
<feature type="binding site" evidence="4">
    <location>
        <position position="212"/>
    </location>
    <ligand>
        <name>pyruvate</name>
        <dbReference type="ChEBI" id="CHEBI:15361"/>
    </ligand>
</feature>
<dbReference type="Gene3D" id="3.20.20.70">
    <property type="entry name" value="Aldolase class I"/>
    <property type="match status" value="1"/>
</dbReference>
<dbReference type="GO" id="GO:0008840">
    <property type="term" value="F:4-hydroxy-tetrahydrodipicolinate synthase activity"/>
    <property type="evidence" value="ECO:0007669"/>
    <property type="project" value="TreeGrafter"/>
</dbReference>
<feature type="binding site" evidence="4">
    <location>
        <position position="49"/>
    </location>
    <ligand>
        <name>pyruvate</name>
        <dbReference type="ChEBI" id="CHEBI:15361"/>
    </ligand>
</feature>
<sequence>MARGPFAGVLAPVLTPFNADLSVDSARFVGFAKDLLGHGCSALVPFGTTSEATSLSLDERLELLTALREAEVPGHKLLPGVGLPNLPETVRLTRAAVNHGCGGVLLPPPFFYKNVSDAGLYDFVRELIQRVGDDRLRLYLYHIPGQAGIGWSPALVERLFTDFPETVVGLKDSGGDWSYTRDLLHKHPGFSVFVGNEHYLRDALELRGAGTITASANVNPHLLNRLYECWGRSGGDELNEAVIAYRKALEAFPTIAGAKAVVARRTGHPGWTRVRPPLTSLPAEQANALLQKLNALEAFTAGAGRALGGR</sequence>
<gene>
    <name evidence="5" type="ORF">CKO21_15305</name>
</gene>
<dbReference type="PIRSF" id="PIRSF001365">
    <property type="entry name" value="DHDPS"/>
    <property type="match status" value="1"/>
</dbReference>
<evidence type="ECO:0000256" key="1">
    <source>
        <dbReference type="ARBA" id="ARBA00023239"/>
    </source>
</evidence>
<comment type="caution">
    <text evidence="5">The sequence shown here is derived from an EMBL/GenBank/DDBJ whole genome shotgun (WGS) entry which is preliminary data.</text>
</comment>
<evidence type="ECO:0000256" key="3">
    <source>
        <dbReference type="PIRSR" id="PIRSR001365-1"/>
    </source>
</evidence>
<dbReference type="EMBL" id="NRRE01000028">
    <property type="protein sequence ID" value="MBK1698614.1"/>
    <property type="molecule type" value="Genomic_DNA"/>
</dbReference>
<evidence type="ECO:0000313" key="6">
    <source>
        <dbReference type="Proteomes" id="UP000778970"/>
    </source>
</evidence>
<dbReference type="SMART" id="SM01130">
    <property type="entry name" value="DHDPS"/>
    <property type="match status" value="1"/>
</dbReference>
<keyword evidence="6" id="KW-1185">Reference proteome</keyword>
<organism evidence="5 6">
    <name type="scientific">Rhodovibrio salinarum</name>
    <dbReference type="NCBI Taxonomy" id="1087"/>
    <lineage>
        <taxon>Bacteria</taxon>
        <taxon>Pseudomonadati</taxon>
        <taxon>Pseudomonadota</taxon>
        <taxon>Alphaproteobacteria</taxon>
        <taxon>Rhodospirillales</taxon>
        <taxon>Rhodovibrionaceae</taxon>
        <taxon>Rhodovibrio</taxon>
    </lineage>
</organism>
<evidence type="ECO:0000313" key="5">
    <source>
        <dbReference type="EMBL" id="MBK1698614.1"/>
    </source>
</evidence>
<keyword evidence="1 2" id="KW-0456">Lyase</keyword>
<evidence type="ECO:0000256" key="4">
    <source>
        <dbReference type="PIRSR" id="PIRSR001365-2"/>
    </source>
</evidence>
<dbReference type="SUPFAM" id="SSF51569">
    <property type="entry name" value="Aldolase"/>
    <property type="match status" value="1"/>
</dbReference>
<reference evidence="5" key="2">
    <citation type="journal article" date="2020" name="Microorganisms">
        <title>Osmotic Adaptation and Compatible Solute Biosynthesis of Phototrophic Bacteria as Revealed from Genome Analyses.</title>
        <authorList>
            <person name="Imhoff J.F."/>
            <person name="Rahn T."/>
            <person name="Kunzel S."/>
            <person name="Keller A."/>
            <person name="Neulinger S.C."/>
        </authorList>
    </citation>
    <scope>NUCLEOTIDE SEQUENCE</scope>
    <source>
        <strain evidence="5">DSM 9154</strain>
    </source>
</reference>